<evidence type="ECO:0000313" key="2">
    <source>
        <dbReference type="EMBL" id="EGE54121.1"/>
    </source>
</evidence>
<name>F1YXW0_9STRE</name>
<evidence type="ECO:0000313" key="3">
    <source>
        <dbReference type="Proteomes" id="UP000003732"/>
    </source>
</evidence>
<dbReference type="InterPro" id="IPR050135">
    <property type="entry name" value="dGTPase-like"/>
</dbReference>
<dbReference type="EMBL" id="AEUT02000001">
    <property type="protein sequence ID" value="EGE54121.1"/>
    <property type="molecule type" value="Genomic_DNA"/>
</dbReference>
<accession>F1YXW0</accession>
<dbReference type="PANTHER" id="PTHR11373">
    <property type="entry name" value="DEOXYNUCLEOSIDE TRIPHOSPHATE TRIPHOSPHOHYDROLASE"/>
    <property type="match status" value="1"/>
</dbReference>
<dbReference type="SMART" id="SM00471">
    <property type="entry name" value="HDc"/>
    <property type="match status" value="1"/>
</dbReference>
<feature type="domain" description="HD/PDEase" evidence="1">
    <location>
        <begin position="92"/>
        <end position="224"/>
    </location>
</feature>
<sequence length="476" mass="55844">MIIVSDCVFYYDCHSYLSTLKTIFNQSILPISVYFSNFCYNKLMNEKVFRDPVHNYIHINQRVIYDLVNSREFQRLRRIKQVPTTAFTFHGAEHSRFSHCLGVYEIARRVTEIFDERYSDVWKSEESLLTMTAALLHDIGHGAYSHTFEKLFDTDHEAITQEIICNPDTEINQILIRVSPEFPEKVASVINHTYPNKQVVQLISSQIDCDRMDYLLRDSYFSAANYGQFDLMRILRVIRPVSDGIVFEKNGMHAVEDYIVSRFQMYMQVYFHPASRGVELNLQNLLKRAKKLFLTDQVYFEKTAPGLIPFLSGDFILSDYLKLDDGVMNTYFQNWMASTDDILADLASRFINRKIFKSVTFDKDSEKDLKKLTELVEAVGFDPEYYTGVHVNFDLPYDIYRPRTKNPRTQIEMIHKDGTRSELSQLSPIVKTLTGTIYGDRRFYFPKEMLFTDDLFAPIKQEFKSYMANEHFQFPN</sequence>
<evidence type="ECO:0000259" key="1">
    <source>
        <dbReference type="SMART" id="SM00471"/>
    </source>
</evidence>
<organism evidence="2 3">
    <name type="scientific">Streptococcus parauberis NCFD 2020</name>
    <dbReference type="NCBI Taxonomy" id="873447"/>
    <lineage>
        <taxon>Bacteria</taxon>
        <taxon>Bacillati</taxon>
        <taxon>Bacillota</taxon>
        <taxon>Bacilli</taxon>
        <taxon>Lactobacillales</taxon>
        <taxon>Streptococcaceae</taxon>
        <taxon>Streptococcus</taxon>
    </lineage>
</organism>
<comment type="caution">
    <text evidence="2">The sequence shown here is derived from an EMBL/GenBank/DDBJ whole genome shotgun (WGS) entry which is preliminary data.</text>
</comment>
<dbReference type="InterPro" id="IPR045509">
    <property type="entry name" value="HD_assoc_2"/>
</dbReference>
<dbReference type="InterPro" id="IPR003607">
    <property type="entry name" value="HD/PDEase_dom"/>
</dbReference>
<dbReference type="InterPro" id="IPR006674">
    <property type="entry name" value="HD_domain"/>
</dbReference>
<dbReference type="GO" id="GO:0008832">
    <property type="term" value="F:dGTPase activity"/>
    <property type="evidence" value="ECO:0007669"/>
    <property type="project" value="TreeGrafter"/>
</dbReference>
<dbReference type="GO" id="GO:0006203">
    <property type="term" value="P:dGTP catabolic process"/>
    <property type="evidence" value="ECO:0007669"/>
    <property type="project" value="TreeGrafter"/>
</dbReference>
<dbReference type="FunFam" id="1.10.3210.10:FF:000014">
    <property type="entry name" value="HD domain-containing protein"/>
    <property type="match status" value="1"/>
</dbReference>
<reference evidence="2 3" key="1">
    <citation type="submission" date="2011-02" db="EMBL/GenBank/DDBJ databases">
        <authorList>
            <person name="Stanhope M.J."/>
            <person name="Durkin A.S."/>
            <person name="Hostetler J."/>
            <person name="Kim M."/>
            <person name="Radune D."/>
            <person name="Singh I."/>
            <person name="Town C.D."/>
        </authorList>
    </citation>
    <scope>NUCLEOTIDE SEQUENCE [LARGE SCALE GENOMIC DNA]</scope>
    <source>
        <strain evidence="2 3">NCFD 2020</strain>
    </source>
</reference>
<dbReference type="SUPFAM" id="SSF109604">
    <property type="entry name" value="HD-domain/PDEase-like"/>
    <property type="match status" value="1"/>
</dbReference>
<protein>
    <submittedName>
        <fullName evidence="2">HD domain protein</fullName>
    </submittedName>
</protein>
<dbReference type="eggNOG" id="COG1078">
    <property type="taxonomic scope" value="Bacteria"/>
</dbReference>
<dbReference type="AlphaFoldDB" id="F1YXW0"/>
<dbReference type="Gene3D" id="1.10.3210.10">
    <property type="entry name" value="Hypothetical protein af1432"/>
    <property type="match status" value="1"/>
</dbReference>
<dbReference type="PANTHER" id="PTHR11373:SF4">
    <property type="entry name" value="DEOXYNUCLEOSIDE TRIPHOSPHATE TRIPHOSPHOHYDROLASE SAMHD1"/>
    <property type="match status" value="1"/>
</dbReference>
<dbReference type="Pfam" id="PF19276">
    <property type="entry name" value="HD_assoc_2"/>
    <property type="match status" value="1"/>
</dbReference>
<dbReference type="HOGENOM" id="CLU_026821_0_0_9"/>
<proteinExistence type="predicted"/>
<dbReference type="Pfam" id="PF01966">
    <property type="entry name" value="HD"/>
    <property type="match status" value="1"/>
</dbReference>
<dbReference type="Proteomes" id="UP000003732">
    <property type="component" value="Unassembled WGS sequence"/>
</dbReference>
<dbReference type="CDD" id="cd00077">
    <property type="entry name" value="HDc"/>
    <property type="match status" value="1"/>
</dbReference>
<gene>
    <name evidence="2" type="ORF">SPB_0157</name>
</gene>